<dbReference type="RefSeq" id="XP_003957328.1">
    <property type="nucleotide sequence ID" value="XM_003957279.1"/>
</dbReference>
<dbReference type="GO" id="GO:0000245">
    <property type="term" value="P:spliceosomal complex assembly"/>
    <property type="evidence" value="ECO:0007669"/>
    <property type="project" value="EnsemblFungi"/>
</dbReference>
<dbReference type="Pfam" id="PF03178">
    <property type="entry name" value="CPSF_A"/>
    <property type="match status" value="1"/>
</dbReference>
<dbReference type="Pfam" id="PF10433">
    <property type="entry name" value="Beta-prop_RSE1_1st"/>
    <property type="match status" value="1"/>
</dbReference>
<dbReference type="InterPro" id="IPR004871">
    <property type="entry name" value="RSE1/DDB1/CPSF1_C"/>
</dbReference>
<dbReference type="eggNOG" id="KOG1898">
    <property type="taxonomic scope" value="Eukaryota"/>
</dbReference>
<dbReference type="InterPro" id="IPR015943">
    <property type="entry name" value="WD40/YVTN_repeat-like_dom_sf"/>
</dbReference>
<dbReference type="GO" id="GO:0071004">
    <property type="term" value="C:U2-type prespliceosome"/>
    <property type="evidence" value="ECO:0007669"/>
    <property type="project" value="EnsemblFungi"/>
</dbReference>
<dbReference type="GO" id="GO:0005686">
    <property type="term" value="C:U2 snRNP"/>
    <property type="evidence" value="ECO:0007669"/>
    <property type="project" value="EnsemblFungi"/>
</dbReference>
<dbReference type="Pfam" id="PF23726">
    <property type="entry name" value="Beta-prop_RSE1_2nd"/>
    <property type="match status" value="1"/>
</dbReference>
<gene>
    <name evidence="8" type="primary">KAFR0E00390</name>
    <name evidence="8" type="ORF">KAFR_0E00390</name>
</gene>
<proteinExistence type="predicted"/>
<evidence type="ECO:0000256" key="2">
    <source>
        <dbReference type="ARBA" id="ARBA00022664"/>
    </source>
</evidence>
<dbReference type="InterPro" id="IPR036322">
    <property type="entry name" value="WD40_repeat_dom_sf"/>
</dbReference>
<keyword evidence="9" id="KW-1185">Reference proteome</keyword>
<evidence type="ECO:0000259" key="6">
    <source>
        <dbReference type="Pfam" id="PF10433"/>
    </source>
</evidence>
<evidence type="ECO:0008006" key="10">
    <source>
        <dbReference type="Google" id="ProtNLM"/>
    </source>
</evidence>
<accession>H2AUZ3</accession>
<dbReference type="AlphaFoldDB" id="H2AUZ3"/>
<dbReference type="InParanoid" id="H2AUZ3"/>
<dbReference type="GeneID" id="13882591"/>
<dbReference type="HOGENOM" id="CLU_003246_0_1_1"/>
<dbReference type="KEGG" id="kaf:KAFR_0E00390"/>
<feature type="region of interest" description="Disordered" evidence="4">
    <location>
        <begin position="713"/>
        <end position="734"/>
    </location>
</feature>
<feature type="domain" description="RSE1/DDB1/CPSF1 first beta-propeller" evidence="6">
    <location>
        <begin position="35"/>
        <end position="400"/>
    </location>
</feature>
<evidence type="ECO:0000259" key="5">
    <source>
        <dbReference type="Pfam" id="PF03178"/>
    </source>
</evidence>
<dbReference type="GO" id="GO:0030620">
    <property type="term" value="F:U2 snRNA binding"/>
    <property type="evidence" value="ECO:0007669"/>
    <property type="project" value="EnsemblFungi"/>
</dbReference>
<sequence length="1267" mass="144752">MLVQESDIHLYHLTLQRQSNYTLSCTGHFVDLVETQVKQPRPLQLLLATETHVELYDISTGSFSKIYQWPIFATLKTMQSFRPINSKFNFIAITSDAGNLTILHITKSHHSYKLTTLYNEPITRSGIRRLAAIEYCQIDPRSRCLMISAIEKFKFAYLLNYNEVDSKLTISSPLEIIRSNYITLSLVACASNFIDNPIFASLEIDSHKNSHLIFYMLDLSLNHIVKKSDYTLHPSANFLMDLPDLAKYGISTNILGNDEQSINSFVIVGFNSYILIKDLNGYYNIKISIPKRENSTHNDSNDHPVTIISGCLQTVKDGFFILLQTNVGDLFKLKVDPDENDRNRPTVSFTYFDTIPRSEQLHIFKNGYLFANCELHDNYLLQFESLGSDIQEINESFSPNLQSLENLAISDTQKNLNPLLPNTINLNQSTPLVLTQKYANDDSIRHFSNSIDFEDFTSSDLPLNPQNLWTLKLNSSAFHELLVLSFQNSTMLLKVENDSIEDMKFPDSVPFILKNDKTIHVTILNNIYIIQVCHNQLVQVSTSDFKQVSSWFPPAGIHIIAASSTHKQLVVALSNNQVIYFEMPGEDSTLVESTKKLQLSTRVLTLSLRLDVNKFSKNLIVATDDALIHIVSLDHEKSEDEFLEITSFQKLLGNVSSITYIEDTIHLGLDNGVYIRSKFFGGNNDLISDVRTKYLGNKPVNLSILPRAYLRQNAEEETEEDNEESGINDPEKESTSCVVIHSENTWVHYNYDNLEYIRPVSFSGDYKNLKRISEFTTTDIKYNGCCALSNSGKLIIGRFKTFIFKNNWFRIDESKILRSDEVQEDDENGSTGDDEEEEELNQKFTMSNFINKTTLSFNGYTIFLENFKDTSEKQCRVSIMRAQFKEFLNNEGQSNSVYQTLPNVNVSSATTLNFSDKTVHLILSTDKGTLLTFELSLKKENYKLLKMHETLIGEKVSTIIPFNNMLLVPLFGSLVLYSLGKKQLLKKSITKLIPSIRRVSTLANWENLRIAVGDNYESVTVYEFDKQSNEFIPLADDTIKRSVTALAFLDELTVIGGDKYGNIWTLRLPEDTDPVNTEINSFRDLPKNIMECPFKLKLKNHFYVNDIPMSFHVIESLQRSDRVTVLYSGLQGTIGIFIPILSKNQIKTLKSLETSIDNLEMAMLDFRSDKKSRDDEDDYASVTEERALVSRDKANEVIEGSYSTVGRDRFIYRSYYAPVKHVIDGDLCETFIDYSQIEQDLICQDIGKKFKPLDIIRMINEVRTNYI</sequence>
<dbReference type="Gene3D" id="2.130.10.10">
    <property type="entry name" value="YVTN repeat-like/Quinoprotein amine dehydrogenase"/>
    <property type="match status" value="2"/>
</dbReference>
<evidence type="ECO:0000313" key="8">
    <source>
        <dbReference type="EMBL" id="CCF58193.1"/>
    </source>
</evidence>
<name>H2AUZ3_KAZAF</name>
<dbReference type="EMBL" id="HE650825">
    <property type="protein sequence ID" value="CCF58193.1"/>
    <property type="molecule type" value="Genomic_DNA"/>
</dbReference>
<comment type="subcellular location">
    <subcellularLocation>
        <location evidence="1">Nucleus</location>
    </subcellularLocation>
</comment>
<feature type="domain" description="RSE1/DDB1/CPSF1 C-terminal" evidence="5">
    <location>
        <begin position="925"/>
        <end position="1233"/>
    </location>
</feature>
<dbReference type="GO" id="GO:0000974">
    <property type="term" value="C:Prp19 complex"/>
    <property type="evidence" value="ECO:0007669"/>
    <property type="project" value="EnsemblFungi"/>
</dbReference>
<dbReference type="InterPro" id="IPR058543">
    <property type="entry name" value="Beta-prop_RSE1/DDB1/CPSF1_2nd"/>
</dbReference>
<dbReference type="STRING" id="1071382.H2AUZ3"/>
<dbReference type="PANTHER" id="PTHR10644">
    <property type="entry name" value="DNA REPAIR/RNA PROCESSING CPSF FAMILY"/>
    <property type="match status" value="1"/>
</dbReference>
<reference evidence="8 9" key="1">
    <citation type="journal article" date="2011" name="Proc. Natl. Acad. Sci. U.S.A.">
        <title>Evolutionary erosion of yeast sex chromosomes by mating-type switching accidents.</title>
        <authorList>
            <person name="Gordon J.L."/>
            <person name="Armisen D."/>
            <person name="Proux-Wera E."/>
            <person name="Oheigeartaigh S.S."/>
            <person name="Byrne K.P."/>
            <person name="Wolfe K.H."/>
        </authorList>
    </citation>
    <scope>NUCLEOTIDE SEQUENCE [LARGE SCALE GENOMIC DNA]</scope>
    <source>
        <strain evidence="9">ATCC 22294 / BCRC 22015 / CBS 2517 / CECT 1963 / NBRC 1671 / NRRL Y-8276</strain>
    </source>
</reference>
<feature type="domain" description="RSE1/DDB1/CPSF1 second beta-propeller" evidence="7">
    <location>
        <begin position="456"/>
        <end position="798"/>
    </location>
</feature>
<evidence type="ECO:0000256" key="4">
    <source>
        <dbReference type="SAM" id="MobiDB-lite"/>
    </source>
</evidence>
<dbReference type="InterPro" id="IPR050358">
    <property type="entry name" value="RSE1/DDB1/CFT1"/>
</dbReference>
<evidence type="ECO:0000256" key="1">
    <source>
        <dbReference type="ARBA" id="ARBA00004123"/>
    </source>
</evidence>
<dbReference type="SUPFAM" id="SSF50978">
    <property type="entry name" value="WD40 repeat-like"/>
    <property type="match status" value="1"/>
</dbReference>
<evidence type="ECO:0000313" key="9">
    <source>
        <dbReference type="Proteomes" id="UP000005220"/>
    </source>
</evidence>
<dbReference type="FunCoup" id="H2AUZ3">
    <property type="interactions" value="1452"/>
</dbReference>
<evidence type="ECO:0000256" key="3">
    <source>
        <dbReference type="ARBA" id="ARBA00023242"/>
    </source>
</evidence>
<feature type="compositionally biased region" description="Acidic residues" evidence="4">
    <location>
        <begin position="715"/>
        <end position="726"/>
    </location>
</feature>
<dbReference type="OrthoDB" id="436637at2759"/>
<evidence type="ECO:0000259" key="7">
    <source>
        <dbReference type="Pfam" id="PF23726"/>
    </source>
</evidence>
<dbReference type="InterPro" id="IPR018846">
    <property type="entry name" value="Beta-prop_RSE1/DDB1/CPSF1_1st"/>
</dbReference>
<protein>
    <recommendedName>
        <fullName evidence="10">Cleavage/polyadenylation specificity factor A subunit C-terminal domain-containing protein</fullName>
    </recommendedName>
</protein>
<dbReference type="Proteomes" id="UP000005220">
    <property type="component" value="Chromosome 5"/>
</dbReference>
<organism evidence="8 9">
    <name type="scientific">Kazachstania africana (strain ATCC 22294 / BCRC 22015 / CBS 2517 / CECT 1963 / NBRC 1671 / NRRL Y-8276)</name>
    <name type="common">Yeast</name>
    <name type="synonym">Kluyveromyces africanus</name>
    <dbReference type="NCBI Taxonomy" id="1071382"/>
    <lineage>
        <taxon>Eukaryota</taxon>
        <taxon>Fungi</taxon>
        <taxon>Dikarya</taxon>
        <taxon>Ascomycota</taxon>
        <taxon>Saccharomycotina</taxon>
        <taxon>Saccharomycetes</taxon>
        <taxon>Saccharomycetales</taxon>
        <taxon>Saccharomycetaceae</taxon>
        <taxon>Kazachstania</taxon>
    </lineage>
</organism>
<keyword evidence="3" id="KW-0539">Nucleus</keyword>
<keyword evidence="2" id="KW-0507">mRNA processing</keyword>